<dbReference type="InterPro" id="IPR016024">
    <property type="entry name" value="ARM-type_fold"/>
</dbReference>
<dbReference type="SMART" id="SM00422">
    <property type="entry name" value="HTH_MERR"/>
    <property type="match status" value="1"/>
</dbReference>
<dbReference type="SUPFAM" id="SSF48371">
    <property type="entry name" value="ARM repeat"/>
    <property type="match status" value="1"/>
</dbReference>
<evidence type="ECO:0000259" key="2">
    <source>
        <dbReference type="PROSITE" id="PS50937"/>
    </source>
</evidence>
<protein>
    <submittedName>
        <fullName evidence="3">DNA-binding transcriptional MerR regulator</fullName>
    </submittedName>
</protein>
<sequence>MLIGEVAARSGVSARMLRHYDRIGLVPPTGRSRAGYREYGDADLRRLLHVEGLRSLGLSLSEVARALDDPGFDPAVVVDGLVAAARERRAREDELLDRLAQVRAGAPTAWPDVLRTVGLLRALGPGRTPAARQRAALTTVAADPRDGAALAAALLAEDDPNAAGALRWAVVRAAAAAVPVLVAALADDDAVRRRRAVVALADVDDPDAVAALADAYVDPDPEVRARALLAGGRRGDRRAVAPLVGLVVEGRDDVEAAEALGVLAEDPGVRAEITRRVADAAALADPPARQRIAGALAEVPGDGARALLERLAADPARPVALTATAVLRLRRTGG</sequence>
<dbReference type="PANTHER" id="PTHR30204:SF93">
    <property type="entry name" value="HTH MERR-TYPE DOMAIN-CONTAINING PROTEIN"/>
    <property type="match status" value="1"/>
</dbReference>
<reference evidence="3 4" key="1">
    <citation type="submission" date="2023-07" db="EMBL/GenBank/DDBJ databases">
        <title>Sequencing the genomes of 1000 actinobacteria strains.</title>
        <authorList>
            <person name="Klenk H.-P."/>
        </authorList>
    </citation>
    <scope>NUCLEOTIDE SEQUENCE [LARGE SCALE GENOMIC DNA]</scope>
    <source>
        <strain evidence="3 4">DSM 14785</strain>
    </source>
</reference>
<dbReference type="Pfam" id="PF13646">
    <property type="entry name" value="HEAT_2"/>
    <property type="match status" value="1"/>
</dbReference>
<dbReference type="InterPro" id="IPR004155">
    <property type="entry name" value="PBS_lyase_HEAT"/>
</dbReference>
<dbReference type="SMART" id="SM00567">
    <property type="entry name" value="EZ_HEAT"/>
    <property type="match status" value="3"/>
</dbReference>
<evidence type="ECO:0000313" key="4">
    <source>
        <dbReference type="Proteomes" id="UP001240250"/>
    </source>
</evidence>
<keyword evidence="4" id="KW-1185">Reference proteome</keyword>
<dbReference type="PROSITE" id="PS00552">
    <property type="entry name" value="HTH_MERR_1"/>
    <property type="match status" value="1"/>
</dbReference>
<dbReference type="Pfam" id="PF13411">
    <property type="entry name" value="MerR_1"/>
    <property type="match status" value="1"/>
</dbReference>
<dbReference type="Gene3D" id="1.25.10.10">
    <property type="entry name" value="Leucine-rich Repeat Variant"/>
    <property type="match status" value="1"/>
</dbReference>
<dbReference type="InterPro" id="IPR047057">
    <property type="entry name" value="MerR_fam"/>
</dbReference>
<proteinExistence type="predicted"/>
<dbReference type="InterPro" id="IPR009061">
    <property type="entry name" value="DNA-bd_dom_put_sf"/>
</dbReference>
<evidence type="ECO:0000256" key="1">
    <source>
        <dbReference type="ARBA" id="ARBA00023125"/>
    </source>
</evidence>
<accession>A0ABU0GQ40</accession>
<dbReference type="EMBL" id="JAUSVM010000001">
    <property type="protein sequence ID" value="MDQ0426891.1"/>
    <property type="molecule type" value="Genomic_DNA"/>
</dbReference>
<comment type="caution">
    <text evidence="3">The sequence shown here is derived from an EMBL/GenBank/DDBJ whole genome shotgun (WGS) entry which is preliminary data.</text>
</comment>
<dbReference type="PROSITE" id="PS50937">
    <property type="entry name" value="HTH_MERR_2"/>
    <property type="match status" value="1"/>
</dbReference>
<gene>
    <name evidence="3" type="ORF">JO380_003272</name>
</gene>
<dbReference type="PRINTS" id="PR00040">
    <property type="entry name" value="HTHMERR"/>
</dbReference>
<dbReference type="InterPro" id="IPR000551">
    <property type="entry name" value="MerR-type_HTH_dom"/>
</dbReference>
<evidence type="ECO:0000313" key="3">
    <source>
        <dbReference type="EMBL" id="MDQ0426891.1"/>
    </source>
</evidence>
<organism evidence="3 4">
    <name type="scientific">Cellulomonas iranensis</name>
    <dbReference type="NCBI Taxonomy" id="76862"/>
    <lineage>
        <taxon>Bacteria</taxon>
        <taxon>Bacillati</taxon>
        <taxon>Actinomycetota</taxon>
        <taxon>Actinomycetes</taxon>
        <taxon>Micrococcales</taxon>
        <taxon>Cellulomonadaceae</taxon>
        <taxon>Cellulomonas</taxon>
    </lineage>
</organism>
<dbReference type="GO" id="GO:0003677">
    <property type="term" value="F:DNA binding"/>
    <property type="evidence" value="ECO:0007669"/>
    <property type="project" value="UniProtKB-KW"/>
</dbReference>
<feature type="domain" description="HTH merR-type" evidence="2">
    <location>
        <begin position="1"/>
        <end position="69"/>
    </location>
</feature>
<dbReference type="PANTHER" id="PTHR30204">
    <property type="entry name" value="REDOX-CYCLING DRUG-SENSING TRANSCRIPTIONAL ACTIVATOR SOXR"/>
    <property type="match status" value="1"/>
</dbReference>
<dbReference type="RefSeq" id="WP_070319673.1">
    <property type="nucleotide sequence ID" value="NZ_JAUSVM010000001.1"/>
</dbReference>
<keyword evidence="1 3" id="KW-0238">DNA-binding</keyword>
<dbReference type="InterPro" id="IPR011989">
    <property type="entry name" value="ARM-like"/>
</dbReference>
<dbReference type="SUPFAM" id="SSF46955">
    <property type="entry name" value="Putative DNA-binding domain"/>
    <property type="match status" value="1"/>
</dbReference>
<dbReference type="Proteomes" id="UP001240250">
    <property type="component" value="Unassembled WGS sequence"/>
</dbReference>
<dbReference type="Gene3D" id="1.10.1660.10">
    <property type="match status" value="1"/>
</dbReference>
<name>A0ABU0GQ40_9CELL</name>